<name>A0A976FJX5_BRELC</name>
<comment type="caution">
    <text evidence="1">The sequence shown here is derived from an EMBL/GenBank/DDBJ whole genome shotgun (WGS) entry which is preliminary data.</text>
</comment>
<proteinExistence type="predicted"/>
<evidence type="ECO:0000313" key="1">
    <source>
        <dbReference type="EMBL" id="TDH68208.1"/>
    </source>
</evidence>
<keyword evidence="2" id="KW-1185">Reference proteome</keyword>
<reference evidence="1 2" key="1">
    <citation type="journal article" date="2021" name="Genome Biol.">
        <title>AFLAP: assembly-free linkage analysis pipeline using k-mers from genome sequencing data.</title>
        <authorList>
            <person name="Fletcher K."/>
            <person name="Zhang L."/>
            <person name="Gil J."/>
            <person name="Han R."/>
            <person name="Cavanaugh K."/>
            <person name="Michelmore R."/>
        </authorList>
    </citation>
    <scope>NUCLEOTIDE SEQUENCE [LARGE SCALE GENOMIC DNA]</scope>
    <source>
        <strain evidence="1 2">SF5</strain>
    </source>
</reference>
<gene>
    <name evidence="1" type="ORF">CCR75_008093</name>
</gene>
<accession>A0A976FJX5</accession>
<dbReference type="RefSeq" id="XP_067817707.1">
    <property type="nucleotide sequence ID" value="XM_067966148.1"/>
</dbReference>
<organism evidence="1 2">
    <name type="scientific">Bremia lactucae</name>
    <name type="common">Lettuce downy mildew</name>
    <dbReference type="NCBI Taxonomy" id="4779"/>
    <lineage>
        <taxon>Eukaryota</taxon>
        <taxon>Sar</taxon>
        <taxon>Stramenopiles</taxon>
        <taxon>Oomycota</taxon>
        <taxon>Peronosporomycetes</taxon>
        <taxon>Peronosporales</taxon>
        <taxon>Peronosporaceae</taxon>
        <taxon>Bremia</taxon>
    </lineage>
</organism>
<dbReference type="Proteomes" id="UP000294530">
    <property type="component" value="Unassembled WGS sequence"/>
</dbReference>
<dbReference type="OrthoDB" id="129170at2759"/>
<evidence type="ECO:0000313" key="2">
    <source>
        <dbReference type="Proteomes" id="UP000294530"/>
    </source>
</evidence>
<dbReference type="GeneID" id="94351819"/>
<dbReference type="KEGG" id="blac:94351819"/>
<dbReference type="AlphaFoldDB" id="A0A976FJX5"/>
<dbReference type="EMBL" id="SHOA02000003">
    <property type="protein sequence ID" value="TDH68208.1"/>
    <property type="molecule type" value="Genomic_DNA"/>
</dbReference>
<protein>
    <submittedName>
        <fullName evidence="1">Uncharacterized protein</fullName>
    </submittedName>
</protein>
<sequence length="120" mass="13342">MARKTTELSLHHYNINLPCHWTVFGGASEKRHIHRSLLGSGRSTANCPTGNSQPKKLTVEQRGVVAAAAIVLKLTYIAQHAWPSTAILSQFTKMTKYYVWHGTFARGRAGDTGMDQREYG</sequence>